<sequence>MNDDQLLRYSRHILLDDIGIEGQQRLLDAHALVVGAGGLGSPAALYLASAGIGRITLVDNDTVDLTNLQRQIMHTTERVGMPKAESGKTALAQINPGVQVNALQERLDGERLAELVAGADVVLDCSDNFATRHAVNAACVRHGVPLVSGAAIRFDGQLSVFDSRRADAPCYACLFPPDQAFEEVLCSTMGVFAPLVGIIGTMQAAEALKLVAGIGQSVAGRLLLLDVRNMEWTDIRVARNASCSVCGGHGH</sequence>
<dbReference type="EMBL" id="BPMK01000003">
    <property type="protein sequence ID" value="GIZ50763.1"/>
    <property type="molecule type" value="Genomic_DNA"/>
</dbReference>
<dbReference type="InterPro" id="IPR000594">
    <property type="entry name" value="ThiF_NAD_FAD-bd"/>
</dbReference>
<dbReference type="SUPFAM" id="SSF69572">
    <property type="entry name" value="Activating enzymes of the ubiquitin-like proteins"/>
    <property type="match status" value="1"/>
</dbReference>
<accession>A0ABQ4Q0R4</accession>
<comment type="caution">
    <text evidence="2">The sequence shown here is derived from an EMBL/GenBank/DDBJ whole genome shotgun (WGS) entry which is preliminary data.</text>
</comment>
<dbReference type="InterPro" id="IPR045886">
    <property type="entry name" value="ThiF/MoeB/HesA"/>
</dbReference>
<evidence type="ECO:0000259" key="1">
    <source>
        <dbReference type="Pfam" id="PF00899"/>
    </source>
</evidence>
<dbReference type="Proteomes" id="UP000887222">
    <property type="component" value="Unassembled WGS sequence"/>
</dbReference>
<dbReference type="InterPro" id="IPR035985">
    <property type="entry name" value="Ubiquitin-activating_enz"/>
</dbReference>
<dbReference type="CDD" id="cd00757">
    <property type="entry name" value="ThiF_MoeB_HesA_family"/>
    <property type="match status" value="1"/>
</dbReference>
<reference evidence="2 3" key="1">
    <citation type="journal article" date="2022" name="Int. J. Syst. Evol. Microbiol.">
        <title>Noviherbaspirillum aridicola sp. nov., isolated from an arid soil in Pakistan.</title>
        <authorList>
            <person name="Khan I.U."/>
            <person name="Saqib M."/>
            <person name="Amin A."/>
            <person name="Hussain F."/>
            <person name="Li L."/>
            <person name="Liu Y.H."/>
            <person name="Fang B.Z."/>
            <person name="Ahmed I."/>
            <person name="Li W.J."/>
        </authorList>
    </citation>
    <scope>NUCLEOTIDE SEQUENCE [LARGE SCALE GENOMIC DNA]</scope>
    <source>
        <strain evidence="2 3">NCCP-691</strain>
    </source>
</reference>
<dbReference type="PANTHER" id="PTHR10953">
    <property type="entry name" value="UBIQUITIN-ACTIVATING ENZYME E1"/>
    <property type="match status" value="1"/>
</dbReference>
<gene>
    <name evidence="2" type="ORF">NCCP691_07770</name>
</gene>
<dbReference type="NCBIfam" id="NF004281">
    <property type="entry name" value="PRK05690.1"/>
    <property type="match status" value="1"/>
</dbReference>
<keyword evidence="3" id="KW-1185">Reference proteome</keyword>
<evidence type="ECO:0000313" key="2">
    <source>
        <dbReference type="EMBL" id="GIZ50763.1"/>
    </source>
</evidence>
<protein>
    <submittedName>
        <fullName evidence="2">Molybdopterin biosynthesis protein MoeB</fullName>
    </submittedName>
</protein>
<dbReference type="PANTHER" id="PTHR10953:SF240">
    <property type="entry name" value="SULFUR CARRIER PROTEIN THIS ADENYLYLTRANSFERASE"/>
    <property type="match status" value="1"/>
</dbReference>
<dbReference type="RefSeq" id="WP_220806940.1">
    <property type="nucleotide sequence ID" value="NZ_BPMK01000003.1"/>
</dbReference>
<dbReference type="Gene3D" id="3.40.50.720">
    <property type="entry name" value="NAD(P)-binding Rossmann-like Domain"/>
    <property type="match status" value="1"/>
</dbReference>
<dbReference type="Pfam" id="PF00899">
    <property type="entry name" value="ThiF"/>
    <property type="match status" value="1"/>
</dbReference>
<organism evidence="2 3">
    <name type="scientific">Noviherbaspirillum aridicola</name>
    <dbReference type="NCBI Taxonomy" id="2849687"/>
    <lineage>
        <taxon>Bacteria</taxon>
        <taxon>Pseudomonadati</taxon>
        <taxon>Pseudomonadota</taxon>
        <taxon>Betaproteobacteria</taxon>
        <taxon>Burkholderiales</taxon>
        <taxon>Oxalobacteraceae</taxon>
        <taxon>Noviherbaspirillum</taxon>
    </lineage>
</organism>
<evidence type="ECO:0000313" key="3">
    <source>
        <dbReference type="Proteomes" id="UP000887222"/>
    </source>
</evidence>
<feature type="domain" description="THIF-type NAD/FAD binding fold" evidence="1">
    <location>
        <begin position="9"/>
        <end position="245"/>
    </location>
</feature>
<proteinExistence type="predicted"/>
<name>A0ABQ4Q0R4_9BURK</name>